<dbReference type="AlphaFoldDB" id="A0AAD9PXD1"/>
<sequence length="135" mass="15568">MNNHSKSSMYKWRRNSAIFKSLQHSDEHSNSTRTNELDELIDSLSRSPVSSPEACDTKTVCEVHVYVNEVIKPWPMSCDRIEEIKLATNQDDVMQEAIRCTIEGWPQHPKDVPRHMARVYAERSHLSVTALYPSI</sequence>
<proteinExistence type="predicted"/>
<reference evidence="1" key="1">
    <citation type="journal article" date="2023" name="G3 (Bethesda)">
        <title>Whole genome assembly and annotation of the endangered Caribbean coral Acropora cervicornis.</title>
        <authorList>
            <person name="Selwyn J.D."/>
            <person name="Vollmer S.V."/>
        </authorList>
    </citation>
    <scope>NUCLEOTIDE SEQUENCE</scope>
    <source>
        <strain evidence="1">K2</strain>
    </source>
</reference>
<name>A0AAD9PXD1_ACRCE</name>
<dbReference type="EMBL" id="JARQWQ010000108">
    <property type="protein sequence ID" value="KAK2550629.1"/>
    <property type="molecule type" value="Genomic_DNA"/>
</dbReference>
<dbReference type="Proteomes" id="UP001249851">
    <property type="component" value="Unassembled WGS sequence"/>
</dbReference>
<evidence type="ECO:0000313" key="1">
    <source>
        <dbReference type="EMBL" id="KAK2550629.1"/>
    </source>
</evidence>
<keyword evidence="2" id="KW-1185">Reference proteome</keyword>
<comment type="caution">
    <text evidence="1">The sequence shown here is derived from an EMBL/GenBank/DDBJ whole genome shotgun (WGS) entry which is preliminary data.</text>
</comment>
<gene>
    <name evidence="1" type="ORF">P5673_028687</name>
</gene>
<reference evidence="1" key="2">
    <citation type="journal article" date="2023" name="Science">
        <title>Genomic signatures of disease resistance in endangered staghorn corals.</title>
        <authorList>
            <person name="Vollmer S.V."/>
            <person name="Selwyn J.D."/>
            <person name="Despard B.A."/>
            <person name="Roesel C.L."/>
        </authorList>
    </citation>
    <scope>NUCLEOTIDE SEQUENCE</scope>
    <source>
        <strain evidence="1">K2</strain>
    </source>
</reference>
<protein>
    <submittedName>
        <fullName evidence="1">Uncharacterized protein</fullName>
    </submittedName>
</protein>
<organism evidence="1 2">
    <name type="scientific">Acropora cervicornis</name>
    <name type="common">Staghorn coral</name>
    <dbReference type="NCBI Taxonomy" id="6130"/>
    <lineage>
        <taxon>Eukaryota</taxon>
        <taxon>Metazoa</taxon>
        <taxon>Cnidaria</taxon>
        <taxon>Anthozoa</taxon>
        <taxon>Hexacorallia</taxon>
        <taxon>Scleractinia</taxon>
        <taxon>Astrocoeniina</taxon>
        <taxon>Acroporidae</taxon>
        <taxon>Acropora</taxon>
    </lineage>
</organism>
<accession>A0AAD9PXD1</accession>
<evidence type="ECO:0000313" key="2">
    <source>
        <dbReference type="Proteomes" id="UP001249851"/>
    </source>
</evidence>